<dbReference type="PANTHER" id="PTHR46082">
    <property type="entry name" value="ATP/GTP-BINDING PROTEIN-RELATED"/>
    <property type="match status" value="1"/>
</dbReference>
<dbReference type="PANTHER" id="PTHR46082:SF6">
    <property type="entry name" value="AAA+ ATPASE DOMAIN-CONTAINING PROTEIN-RELATED"/>
    <property type="match status" value="1"/>
</dbReference>
<evidence type="ECO:0000313" key="1">
    <source>
        <dbReference type="EMBL" id="KAF2679255.1"/>
    </source>
</evidence>
<dbReference type="OrthoDB" id="1658288at2759"/>
<dbReference type="Proteomes" id="UP000799291">
    <property type="component" value="Unassembled WGS sequence"/>
</dbReference>
<keyword evidence="2" id="KW-1185">Reference proteome</keyword>
<accession>A0A6G1IM83</accession>
<evidence type="ECO:0008006" key="3">
    <source>
        <dbReference type="Google" id="ProtNLM"/>
    </source>
</evidence>
<dbReference type="SUPFAM" id="SSF48452">
    <property type="entry name" value="TPR-like"/>
    <property type="match status" value="1"/>
</dbReference>
<protein>
    <recommendedName>
        <fullName evidence="3">TPR-like protein</fullName>
    </recommendedName>
</protein>
<dbReference type="EMBL" id="MU005605">
    <property type="protein sequence ID" value="KAF2679255.1"/>
    <property type="molecule type" value="Genomic_DNA"/>
</dbReference>
<feature type="non-terminal residue" evidence="1">
    <location>
        <position position="297"/>
    </location>
</feature>
<dbReference type="InterPro" id="IPR053137">
    <property type="entry name" value="NLR-like"/>
</dbReference>
<dbReference type="InterPro" id="IPR019734">
    <property type="entry name" value="TPR_rpt"/>
</dbReference>
<proteinExistence type="predicted"/>
<sequence length="297" mass="33749">KEDPLAADYLSFIACITGENIPRSLLLPGSGRVVTMEAIGTLGAYAFVTERSGAQHRERMFDMHRLVRLVMHSWLRERQQWDAWVNKTLTRLVEVVPYGGHERKEVWTAYLPHAMHVVELSEVHEAEGRVSLLDRLGCCEQSLGRYNSADAAYRKVLERRERLLGKEHPDTLTSMGHVAAALSNQGKSVEAEKMHRETLALCDKVLGKEHPHTLASMNNVAQALRNQGKYVEAEKMHRETLALREKVLGKEHPCTLTSVYHLAYTLHQWEQYGEALSLYFRAWIGYQENLGAAHPTT</sequence>
<dbReference type="InterPro" id="IPR011990">
    <property type="entry name" value="TPR-like_helical_dom_sf"/>
</dbReference>
<feature type="non-terminal residue" evidence="1">
    <location>
        <position position="1"/>
    </location>
</feature>
<dbReference type="Gene3D" id="1.25.40.10">
    <property type="entry name" value="Tetratricopeptide repeat domain"/>
    <property type="match status" value="1"/>
</dbReference>
<dbReference type="Pfam" id="PF13424">
    <property type="entry name" value="TPR_12"/>
    <property type="match status" value="1"/>
</dbReference>
<name>A0A6G1IM83_9PLEO</name>
<gene>
    <name evidence="1" type="ORF">K458DRAFT_277187</name>
</gene>
<dbReference type="AlphaFoldDB" id="A0A6G1IM83"/>
<dbReference type="Pfam" id="PF13374">
    <property type="entry name" value="TPR_10"/>
    <property type="match status" value="1"/>
</dbReference>
<dbReference type="SMART" id="SM00028">
    <property type="entry name" value="TPR"/>
    <property type="match status" value="3"/>
</dbReference>
<organism evidence="1 2">
    <name type="scientific">Lentithecium fluviatile CBS 122367</name>
    <dbReference type="NCBI Taxonomy" id="1168545"/>
    <lineage>
        <taxon>Eukaryota</taxon>
        <taxon>Fungi</taxon>
        <taxon>Dikarya</taxon>
        <taxon>Ascomycota</taxon>
        <taxon>Pezizomycotina</taxon>
        <taxon>Dothideomycetes</taxon>
        <taxon>Pleosporomycetidae</taxon>
        <taxon>Pleosporales</taxon>
        <taxon>Massarineae</taxon>
        <taxon>Lentitheciaceae</taxon>
        <taxon>Lentithecium</taxon>
    </lineage>
</organism>
<evidence type="ECO:0000313" key="2">
    <source>
        <dbReference type="Proteomes" id="UP000799291"/>
    </source>
</evidence>
<reference evidence="1" key="1">
    <citation type="journal article" date="2020" name="Stud. Mycol.">
        <title>101 Dothideomycetes genomes: a test case for predicting lifestyles and emergence of pathogens.</title>
        <authorList>
            <person name="Haridas S."/>
            <person name="Albert R."/>
            <person name="Binder M."/>
            <person name="Bloem J."/>
            <person name="Labutti K."/>
            <person name="Salamov A."/>
            <person name="Andreopoulos B."/>
            <person name="Baker S."/>
            <person name="Barry K."/>
            <person name="Bills G."/>
            <person name="Bluhm B."/>
            <person name="Cannon C."/>
            <person name="Castanera R."/>
            <person name="Culley D."/>
            <person name="Daum C."/>
            <person name="Ezra D."/>
            <person name="Gonzalez J."/>
            <person name="Henrissat B."/>
            <person name="Kuo A."/>
            <person name="Liang C."/>
            <person name="Lipzen A."/>
            <person name="Lutzoni F."/>
            <person name="Magnuson J."/>
            <person name="Mondo S."/>
            <person name="Nolan M."/>
            <person name="Ohm R."/>
            <person name="Pangilinan J."/>
            <person name="Park H.-J."/>
            <person name="Ramirez L."/>
            <person name="Alfaro M."/>
            <person name="Sun H."/>
            <person name="Tritt A."/>
            <person name="Yoshinaga Y."/>
            <person name="Zwiers L.-H."/>
            <person name="Turgeon B."/>
            <person name="Goodwin S."/>
            <person name="Spatafora J."/>
            <person name="Crous P."/>
            <person name="Grigoriev I."/>
        </authorList>
    </citation>
    <scope>NUCLEOTIDE SEQUENCE</scope>
    <source>
        <strain evidence="1">CBS 122367</strain>
    </source>
</reference>